<organism evidence="2 3">
    <name type="scientific">Spartinivicinus marinus</name>
    <dbReference type="NCBI Taxonomy" id="2994442"/>
    <lineage>
        <taxon>Bacteria</taxon>
        <taxon>Pseudomonadati</taxon>
        <taxon>Pseudomonadota</taxon>
        <taxon>Gammaproteobacteria</taxon>
        <taxon>Oceanospirillales</taxon>
        <taxon>Zooshikellaceae</taxon>
        <taxon>Spartinivicinus</taxon>
    </lineage>
</organism>
<dbReference type="EMBL" id="JACCKB010000090">
    <property type="protein sequence ID" value="NYZ69474.1"/>
    <property type="molecule type" value="Genomic_DNA"/>
</dbReference>
<gene>
    <name evidence="2" type="ORF">H0A36_26000</name>
</gene>
<dbReference type="AlphaFoldDB" id="A0A853IHG3"/>
<name>A0A853IHG3_9GAMM</name>
<comment type="caution">
    <text evidence="2">The sequence shown here is derived from an EMBL/GenBank/DDBJ whole genome shotgun (WGS) entry which is preliminary data.</text>
</comment>
<dbReference type="InterPro" id="IPR008613">
    <property type="entry name" value="Excalibur_Ca-bd_domain"/>
</dbReference>
<accession>A0A853IHG3</accession>
<proteinExistence type="predicted"/>
<dbReference type="Proteomes" id="UP000569732">
    <property type="component" value="Unassembled WGS sequence"/>
</dbReference>
<reference evidence="2 3" key="1">
    <citation type="submission" date="2020-07" db="EMBL/GenBank/DDBJ databases">
        <title>Endozoicomonas sp. nov., isolated from sediment.</title>
        <authorList>
            <person name="Gu T."/>
        </authorList>
    </citation>
    <scope>NUCLEOTIDE SEQUENCE [LARGE SCALE GENOMIC DNA]</scope>
    <source>
        <strain evidence="2 3">SM1973</strain>
    </source>
</reference>
<evidence type="ECO:0000313" key="3">
    <source>
        <dbReference type="Proteomes" id="UP000569732"/>
    </source>
</evidence>
<keyword evidence="3" id="KW-1185">Reference proteome</keyword>
<evidence type="ECO:0000259" key="1">
    <source>
        <dbReference type="Pfam" id="PF05901"/>
    </source>
</evidence>
<evidence type="ECO:0000313" key="2">
    <source>
        <dbReference type="EMBL" id="NYZ69474.1"/>
    </source>
</evidence>
<sequence length="35" mass="4094">MISCEEAKFYLNQCNLTRLDRDKDGVPCEKLCRSN</sequence>
<feature type="domain" description="Excalibur calcium-binding" evidence="1">
    <location>
        <begin position="1"/>
        <end position="29"/>
    </location>
</feature>
<dbReference type="Pfam" id="PF05901">
    <property type="entry name" value="Excalibur"/>
    <property type="match status" value="1"/>
</dbReference>
<protein>
    <submittedName>
        <fullName evidence="2">Excalibur calcium-binding domain-containing protein</fullName>
    </submittedName>
</protein>